<evidence type="ECO:0000256" key="2">
    <source>
        <dbReference type="SAM" id="SignalP"/>
    </source>
</evidence>
<comment type="caution">
    <text evidence="3">The sequence shown here is derived from an EMBL/GenBank/DDBJ whole genome shotgun (WGS) entry which is preliminary data.</text>
</comment>
<organism evidence="3 4">
    <name type="scientific">Anaerobaca lacustris</name>
    <dbReference type="NCBI Taxonomy" id="3044600"/>
    <lineage>
        <taxon>Bacteria</taxon>
        <taxon>Pseudomonadati</taxon>
        <taxon>Planctomycetota</taxon>
        <taxon>Phycisphaerae</taxon>
        <taxon>Sedimentisphaerales</taxon>
        <taxon>Anaerobacaceae</taxon>
        <taxon>Anaerobaca</taxon>
    </lineage>
</organism>
<gene>
    <name evidence="3" type="ORF">QJ522_14455</name>
</gene>
<protein>
    <recommendedName>
        <fullName evidence="5">Translation initiation factor IF-2</fullName>
    </recommendedName>
</protein>
<dbReference type="RefSeq" id="WP_349245669.1">
    <property type="nucleotide sequence ID" value="NZ_JASCXX010000018.1"/>
</dbReference>
<dbReference type="AlphaFoldDB" id="A0AAW6U2X5"/>
<evidence type="ECO:0000313" key="4">
    <source>
        <dbReference type="Proteomes" id="UP001431776"/>
    </source>
</evidence>
<feature type="compositionally biased region" description="Gly residues" evidence="1">
    <location>
        <begin position="71"/>
        <end position="89"/>
    </location>
</feature>
<feature type="chain" id="PRO_5043981090" description="Translation initiation factor IF-2" evidence="2">
    <location>
        <begin position="22"/>
        <end position="138"/>
    </location>
</feature>
<feature type="signal peptide" evidence="2">
    <location>
        <begin position="1"/>
        <end position="21"/>
    </location>
</feature>
<keyword evidence="2" id="KW-0732">Signal</keyword>
<name>A0AAW6U2X5_9BACT</name>
<dbReference type="Proteomes" id="UP001431776">
    <property type="component" value="Unassembled WGS sequence"/>
</dbReference>
<dbReference type="EMBL" id="JASCXX010000018">
    <property type="protein sequence ID" value="MDI6450258.1"/>
    <property type="molecule type" value="Genomic_DNA"/>
</dbReference>
<accession>A0AAW6U2X5</accession>
<evidence type="ECO:0000256" key="1">
    <source>
        <dbReference type="SAM" id="MobiDB-lite"/>
    </source>
</evidence>
<feature type="compositionally biased region" description="Basic and acidic residues" evidence="1">
    <location>
        <begin position="48"/>
        <end position="70"/>
    </location>
</feature>
<feature type="region of interest" description="Disordered" evidence="1">
    <location>
        <begin position="32"/>
        <end position="89"/>
    </location>
</feature>
<feature type="region of interest" description="Disordered" evidence="1">
    <location>
        <begin position="108"/>
        <end position="138"/>
    </location>
</feature>
<sequence>MKTQLMAAMTFVLVFGLVATAETAPAVETETARISANAVQTPSPGVEPKGDRIGPRDRTRGENPPRDGRGIGRGYARGPRNGLGVGPARGFGRGQGYGLRDGSGFGRGQGYGLRDGSGVGRGFGRGLRDGTGPNCRVN</sequence>
<feature type="compositionally biased region" description="Gly residues" evidence="1">
    <location>
        <begin position="108"/>
        <end position="125"/>
    </location>
</feature>
<evidence type="ECO:0000313" key="3">
    <source>
        <dbReference type="EMBL" id="MDI6450258.1"/>
    </source>
</evidence>
<evidence type="ECO:0008006" key="5">
    <source>
        <dbReference type="Google" id="ProtNLM"/>
    </source>
</evidence>
<keyword evidence="4" id="KW-1185">Reference proteome</keyword>
<reference evidence="3" key="1">
    <citation type="submission" date="2023-05" db="EMBL/GenBank/DDBJ databases">
        <title>Anaerotaeda fermentans gen. nov., sp. nov., a novel anaerobic planctomycete of the new family within the order Sedimentisphaerales isolated from Taman Peninsula, Russia.</title>
        <authorList>
            <person name="Khomyakova M.A."/>
            <person name="Merkel A.Y."/>
            <person name="Slobodkin A.I."/>
        </authorList>
    </citation>
    <scope>NUCLEOTIDE SEQUENCE</scope>
    <source>
        <strain evidence="3">M17dextr</strain>
    </source>
</reference>
<proteinExistence type="predicted"/>